<keyword evidence="7" id="KW-1185">Reference proteome</keyword>
<dbReference type="Pfam" id="PF13713">
    <property type="entry name" value="BRX_N"/>
    <property type="match status" value="1"/>
</dbReference>
<sequence>MVADLILQYFFIDLCFHGRSVNQMMLKTETPKLLIMRSSFFSEFNSEKMLTCIACSKQLDDSGDENTRGTPSGKEAVKSLTSQIKDMALKLSGSHKQGKPSTPSSSYRKPQRSYPDFDNVSEGIQYPYLQTGSSSSTPAWDFTNANRDSSAMGWDSRFKGISGGDRTPRGHDVVLLDEEPKEWMAQVEPGVHITFVSLPQGGNDLKRIRFSREMFNKWQAQRWWGENYDRIMELYNVQRFNRQALNTPPRSEDEPRDSAYTRIGSARESPVTPPMSKDMTHRNYKPSGSKGGYFPPDLLEHGSQHAQAQHYGAGSSVYGPGFRGETSSIDASRTTTSSRDEASASISNVSDQETEWVEQDEPGVYITIRQLPDGTRELRRVRFSRERFGEVHAKLWWEENRERIQTQYL</sequence>
<dbReference type="PANTHER" id="PTHR46058">
    <property type="entry name" value="PROTEIN BREVIS RADIX-LIKE 1"/>
    <property type="match status" value="1"/>
</dbReference>
<feature type="region of interest" description="Disordered" evidence="4">
    <location>
        <begin position="90"/>
        <end position="118"/>
    </location>
</feature>
<name>A0A9Q0JV06_9MAGN</name>
<keyword evidence="3" id="KW-0539">Nucleus</keyword>
<organism evidence="6 7">
    <name type="scientific">Protea cynaroides</name>
    <dbReference type="NCBI Taxonomy" id="273540"/>
    <lineage>
        <taxon>Eukaryota</taxon>
        <taxon>Viridiplantae</taxon>
        <taxon>Streptophyta</taxon>
        <taxon>Embryophyta</taxon>
        <taxon>Tracheophyta</taxon>
        <taxon>Spermatophyta</taxon>
        <taxon>Magnoliopsida</taxon>
        <taxon>Proteales</taxon>
        <taxon>Proteaceae</taxon>
        <taxon>Protea</taxon>
    </lineage>
</organism>
<reference evidence="6" key="1">
    <citation type="journal article" date="2023" name="Plant J.">
        <title>The genome of the king protea, Protea cynaroides.</title>
        <authorList>
            <person name="Chang J."/>
            <person name="Duong T.A."/>
            <person name="Schoeman C."/>
            <person name="Ma X."/>
            <person name="Roodt D."/>
            <person name="Barker N."/>
            <person name="Li Z."/>
            <person name="Van de Peer Y."/>
            <person name="Mizrachi E."/>
        </authorList>
    </citation>
    <scope>NUCLEOTIDE SEQUENCE</scope>
    <source>
        <tissue evidence="6">Young leaves</tissue>
    </source>
</reference>
<proteinExistence type="inferred from homology"/>
<comment type="caution">
    <text evidence="6">The sequence shown here is derived from an EMBL/GenBank/DDBJ whole genome shotgun (WGS) entry which is preliminary data.</text>
</comment>
<comment type="subcellular location">
    <subcellularLocation>
        <location evidence="1">Nucleus</location>
    </subcellularLocation>
</comment>
<dbReference type="InterPro" id="IPR013591">
    <property type="entry name" value="Brevis_radix_dom"/>
</dbReference>
<dbReference type="Pfam" id="PF08381">
    <property type="entry name" value="BRX"/>
    <property type="match status" value="2"/>
</dbReference>
<gene>
    <name evidence="6" type="ORF">NE237_028317</name>
</gene>
<feature type="region of interest" description="Disordered" evidence="4">
    <location>
        <begin position="265"/>
        <end position="358"/>
    </location>
</feature>
<accession>A0A9Q0JV06</accession>
<comment type="similarity">
    <text evidence="2">Belongs to the BRX family.</text>
</comment>
<protein>
    <recommendedName>
        <fullName evidence="5">BRX domain-containing protein</fullName>
    </recommendedName>
</protein>
<dbReference type="GO" id="GO:0005634">
    <property type="term" value="C:nucleus"/>
    <property type="evidence" value="ECO:0007669"/>
    <property type="project" value="UniProtKB-SubCell"/>
</dbReference>
<dbReference type="Proteomes" id="UP001141806">
    <property type="component" value="Unassembled WGS sequence"/>
</dbReference>
<dbReference type="AlphaFoldDB" id="A0A9Q0JV06"/>
<dbReference type="InterPro" id="IPR044532">
    <property type="entry name" value="BRX-like"/>
</dbReference>
<evidence type="ECO:0000313" key="7">
    <source>
        <dbReference type="Proteomes" id="UP001141806"/>
    </source>
</evidence>
<feature type="domain" description="BRX" evidence="5">
    <location>
        <begin position="181"/>
        <end position="236"/>
    </location>
</feature>
<evidence type="ECO:0000256" key="3">
    <source>
        <dbReference type="ARBA" id="ARBA00023242"/>
    </source>
</evidence>
<feature type="compositionally biased region" description="Polar residues" evidence="4">
    <location>
        <begin position="99"/>
        <end position="108"/>
    </location>
</feature>
<evidence type="ECO:0000256" key="1">
    <source>
        <dbReference type="ARBA" id="ARBA00004123"/>
    </source>
</evidence>
<evidence type="ECO:0000259" key="5">
    <source>
        <dbReference type="PROSITE" id="PS51514"/>
    </source>
</evidence>
<dbReference type="EMBL" id="JAMYWD010000012">
    <property type="protein sequence ID" value="KAJ4951485.1"/>
    <property type="molecule type" value="Genomic_DNA"/>
</dbReference>
<dbReference type="InterPro" id="IPR027988">
    <property type="entry name" value="BRX_N"/>
</dbReference>
<feature type="domain" description="BRX" evidence="5">
    <location>
        <begin position="354"/>
        <end position="409"/>
    </location>
</feature>
<dbReference type="OrthoDB" id="10250282at2759"/>
<feature type="compositionally biased region" description="Polar residues" evidence="4">
    <location>
        <begin position="325"/>
        <end position="337"/>
    </location>
</feature>
<dbReference type="PROSITE" id="PS51514">
    <property type="entry name" value="BRX"/>
    <property type="match status" value="2"/>
</dbReference>
<evidence type="ECO:0000313" key="6">
    <source>
        <dbReference type="EMBL" id="KAJ4951485.1"/>
    </source>
</evidence>
<dbReference type="PANTHER" id="PTHR46058:SF26">
    <property type="entry name" value="PROTEIN BREVIS RADIX-LIKE 1"/>
    <property type="match status" value="1"/>
</dbReference>
<evidence type="ECO:0000256" key="4">
    <source>
        <dbReference type="SAM" id="MobiDB-lite"/>
    </source>
</evidence>
<evidence type="ECO:0000256" key="2">
    <source>
        <dbReference type="ARBA" id="ARBA00009057"/>
    </source>
</evidence>